<evidence type="ECO:0000313" key="4">
    <source>
        <dbReference type="Proteomes" id="UP000031465"/>
    </source>
</evidence>
<evidence type="ECO:0000256" key="2">
    <source>
        <dbReference type="SAM" id="Phobius"/>
    </source>
</evidence>
<keyword evidence="1" id="KW-0175">Coiled coil</keyword>
<accession>A0A0C1H748</accession>
<comment type="caution">
    <text evidence="3">The sequence shown here is derived from an EMBL/GenBank/DDBJ whole genome shotgun (WGS) entry which is preliminary data.</text>
</comment>
<dbReference type="AlphaFoldDB" id="A0A0C1H748"/>
<proteinExistence type="predicted"/>
<dbReference type="PATRIC" id="fig|362787.3.peg.2067"/>
<evidence type="ECO:0000256" key="1">
    <source>
        <dbReference type="SAM" id="Coils"/>
    </source>
</evidence>
<keyword evidence="2" id="KW-0472">Membrane</keyword>
<sequence length="209" mass="24238">MIMLNTIPLNRAISYLIAIGVLPFLFVVFTFFSQKSDLEELRNVLETLQCQAFVKEKKQALNLAVRQHFRDADHFYIDKHLESLVFLETEIESLQKIVADKNFSGDERIKKRLELLTSPSNSFIFSEGVVQTFPLFQETIETLVHPVEVNTQDLQKILALIEGIQVGPYLPGPNRPQLLITEFKLDKKKVYEKNEVFVLNLKLLKREFL</sequence>
<organism evidence="3 4">
    <name type="scientific">Candidatus Protochlamydia amoebophila</name>
    <dbReference type="NCBI Taxonomy" id="362787"/>
    <lineage>
        <taxon>Bacteria</taxon>
        <taxon>Pseudomonadati</taxon>
        <taxon>Chlamydiota</taxon>
        <taxon>Chlamydiia</taxon>
        <taxon>Parachlamydiales</taxon>
        <taxon>Parachlamydiaceae</taxon>
        <taxon>Candidatus Protochlamydia</taxon>
    </lineage>
</organism>
<name>A0A0C1H748_9BACT</name>
<feature type="transmembrane region" description="Helical" evidence="2">
    <location>
        <begin position="12"/>
        <end position="32"/>
    </location>
</feature>
<reference evidence="3 4" key="1">
    <citation type="journal article" date="2014" name="Mol. Biol. Evol.">
        <title>Massive expansion of Ubiquitination-related gene families within the Chlamydiae.</title>
        <authorList>
            <person name="Domman D."/>
            <person name="Collingro A."/>
            <person name="Lagkouvardos I."/>
            <person name="Gehre L."/>
            <person name="Weinmaier T."/>
            <person name="Rattei T."/>
            <person name="Subtil A."/>
            <person name="Horn M."/>
        </authorList>
    </citation>
    <scope>NUCLEOTIDE SEQUENCE [LARGE SCALE GENOMIC DNA]</scope>
    <source>
        <strain evidence="3 4">EI2</strain>
    </source>
</reference>
<evidence type="ECO:0000313" key="3">
    <source>
        <dbReference type="EMBL" id="KIC70748.1"/>
    </source>
</evidence>
<protein>
    <submittedName>
        <fullName evidence="3">Uncharacterized protein</fullName>
    </submittedName>
</protein>
<keyword evidence="2" id="KW-1133">Transmembrane helix</keyword>
<dbReference type="Proteomes" id="UP000031465">
    <property type="component" value="Unassembled WGS sequence"/>
</dbReference>
<gene>
    <name evidence="3" type="ORF">DB44_GD00230</name>
</gene>
<dbReference type="EMBL" id="JSAN01000149">
    <property type="protein sequence ID" value="KIC70748.1"/>
    <property type="molecule type" value="Genomic_DNA"/>
</dbReference>
<keyword evidence="2" id="KW-0812">Transmembrane</keyword>
<feature type="coiled-coil region" evidence="1">
    <location>
        <begin position="38"/>
        <end position="97"/>
    </location>
</feature>